<dbReference type="EMBL" id="SULG01000035">
    <property type="protein sequence ID" value="TLD41833.1"/>
    <property type="molecule type" value="Genomic_DNA"/>
</dbReference>
<protein>
    <submittedName>
        <fullName evidence="1">Uncharacterized protein</fullName>
    </submittedName>
</protein>
<gene>
    <name evidence="1" type="ORF">JETT_1923</name>
</gene>
<comment type="caution">
    <text evidence="1">The sequence shown here is derived from an EMBL/GenBank/DDBJ whole genome shotgun (WGS) entry which is preliminary data.</text>
</comment>
<reference evidence="1 2" key="1">
    <citation type="submission" date="2019-04" db="EMBL/GenBank/DDBJ databases">
        <title>Genome of a novel bacterium Candidatus Jettenia ecosi reconstructed from metagenome of an anammox bioreactor.</title>
        <authorList>
            <person name="Mardanov A.V."/>
            <person name="Beletsky A.V."/>
            <person name="Ravin N.V."/>
            <person name="Botchkova E.A."/>
            <person name="Litti Y.V."/>
            <person name="Nozhevnikova A.N."/>
        </authorList>
    </citation>
    <scope>NUCLEOTIDE SEQUENCE [LARGE SCALE GENOMIC DNA]</scope>
    <source>
        <strain evidence="1">J2</strain>
    </source>
</reference>
<name>A0A533QAV0_9BACT</name>
<organism evidence="1 2">
    <name type="scientific">Candidatus Jettenia ecosi</name>
    <dbReference type="NCBI Taxonomy" id="2494326"/>
    <lineage>
        <taxon>Bacteria</taxon>
        <taxon>Pseudomonadati</taxon>
        <taxon>Planctomycetota</taxon>
        <taxon>Candidatus Brocadiia</taxon>
        <taxon>Candidatus Brocadiales</taxon>
        <taxon>Candidatus Brocadiaceae</taxon>
        <taxon>Candidatus Jettenia</taxon>
    </lineage>
</organism>
<accession>A0A533QAV0</accession>
<evidence type="ECO:0000313" key="1">
    <source>
        <dbReference type="EMBL" id="TLD41833.1"/>
    </source>
</evidence>
<sequence length="41" mass="4630">MTGRTAVDYANPKTVLCLCATHVQLQAPIFMILQQLCLFLY</sequence>
<dbReference type="AlphaFoldDB" id="A0A533QAV0"/>
<evidence type="ECO:0000313" key="2">
    <source>
        <dbReference type="Proteomes" id="UP000319783"/>
    </source>
</evidence>
<proteinExistence type="predicted"/>
<dbReference type="Proteomes" id="UP000319783">
    <property type="component" value="Unassembled WGS sequence"/>
</dbReference>